<comment type="similarity">
    <text evidence="2">Belongs to the ASF1 family.</text>
</comment>
<keyword evidence="4" id="KW-0804">Transcription</keyword>
<dbReference type="Gene3D" id="2.60.40.1490">
    <property type="entry name" value="Histone chaperone ASF1-like"/>
    <property type="match status" value="1"/>
</dbReference>
<keyword evidence="6" id="KW-0539">Nucleus</keyword>
<feature type="region of interest" description="Disordered" evidence="7">
    <location>
        <begin position="191"/>
        <end position="226"/>
    </location>
</feature>
<dbReference type="GO" id="GO:0000785">
    <property type="term" value="C:chromatin"/>
    <property type="evidence" value="ECO:0000318"/>
    <property type="project" value="GO_Central"/>
</dbReference>
<protein>
    <submittedName>
        <fullName evidence="8">Anti-silencing protein a-like protein</fullName>
    </submittedName>
</protein>
<dbReference type="FunCoup" id="Q4QF20">
    <property type="interactions" value="287"/>
</dbReference>
<dbReference type="GO" id="GO:0006335">
    <property type="term" value="P:DNA replication-dependent chromatin assembly"/>
    <property type="evidence" value="ECO:0000318"/>
    <property type="project" value="GO_Central"/>
</dbReference>
<organism evidence="8 9">
    <name type="scientific">Leishmania major</name>
    <dbReference type="NCBI Taxonomy" id="5664"/>
    <lineage>
        <taxon>Eukaryota</taxon>
        <taxon>Discoba</taxon>
        <taxon>Euglenozoa</taxon>
        <taxon>Kinetoplastea</taxon>
        <taxon>Metakinetoplastina</taxon>
        <taxon>Trypanosomatida</taxon>
        <taxon>Trypanosomatidae</taxon>
        <taxon>Leishmaniinae</taxon>
        <taxon>Leishmania</taxon>
    </lineage>
</organism>
<dbReference type="InParanoid" id="Q4QF20"/>
<accession>Q4QF20</accession>
<dbReference type="HOGENOM" id="CLU_1226834_0_0_1"/>
<evidence type="ECO:0000256" key="5">
    <source>
        <dbReference type="ARBA" id="ARBA00023186"/>
    </source>
</evidence>
<evidence type="ECO:0000256" key="4">
    <source>
        <dbReference type="ARBA" id="ARBA00023163"/>
    </source>
</evidence>
<dbReference type="OMA" id="TWSPVWD"/>
<dbReference type="STRING" id="5664.Q4QF20"/>
<dbReference type="InterPro" id="IPR036747">
    <property type="entry name" value="ASF1-like_sf"/>
</dbReference>
<evidence type="ECO:0000256" key="2">
    <source>
        <dbReference type="ARBA" id="ARBA00006051"/>
    </source>
</evidence>
<dbReference type="Pfam" id="PF04729">
    <property type="entry name" value="ASF1_hist_chap"/>
    <property type="match status" value="1"/>
</dbReference>
<evidence type="ECO:0000256" key="6">
    <source>
        <dbReference type="ARBA" id="ARBA00023242"/>
    </source>
</evidence>
<evidence type="ECO:0000256" key="1">
    <source>
        <dbReference type="ARBA" id="ARBA00004123"/>
    </source>
</evidence>
<evidence type="ECO:0000313" key="9">
    <source>
        <dbReference type="Proteomes" id="UP000000542"/>
    </source>
</evidence>
<dbReference type="VEuPathDB" id="TriTrypDB:LMJFC_160005100"/>
<dbReference type="GeneID" id="5650720"/>
<keyword evidence="3" id="KW-0805">Transcription regulation</keyword>
<dbReference type="GO" id="GO:0042393">
    <property type="term" value="F:histone binding"/>
    <property type="evidence" value="ECO:0000318"/>
    <property type="project" value="GO_Central"/>
</dbReference>
<evidence type="ECO:0000313" key="8">
    <source>
        <dbReference type="EMBL" id="CAJ03392.1"/>
    </source>
</evidence>
<dbReference type="RefSeq" id="XP_001682078.1">
    <property type="nucleotide sequence ID" value="XM_001682026.1"/>
</dbReference>
<dbReference type="VEuPathDB" id="TriTrypDB:LmjF.16.0005"/>
<comment type="subcellular location">
    <subcellularLocation>
        <location evidence="1">Nucleus</location>
    </subcellularLocation>
</comment>
<gene>
    <name evidence="8" type="ORF">LMJF_16_0005</name>
</gene>
<sequence>MIFIASLLFHPSLRFLARKLHRRLPAFLLAAFTPRLRGKAPMTTRVELRKVQVVDPNPSKFDAPIRLHLVLDVFEKPPKDAIDVTFTWSPVWDFPVDQELDEMEVGPFTTLGRHEFTIESDPPNVADIPDPTGPTALIVSLKYQGHEFLHIGYNVTVTCEGDLPDVFTSADMLTRHIGKCYPKLRDISWDAPSPATASPSDSDADSTCDSADGPCKRAKRETEAQS</sequence>
<dbReference type="VEuPathDB" id="TriTrypDB:LMJSD75_160005000"/>
<name>Q4QF20_LEIMA</name>
<dbReference type="Proteomes" id="UP000000542">
    <property type="component" value="Chromosome 16"/>
</dbReference>
<dbReference type="PANTHER" id="PTHR12040">
    <property type="entry name" value="ANTI-SILENCING PROTEIN 1"/>
    <property type="match status" value="1"/>
</dbReference>
<evidence type="ECO:0000256" key="3">
    <source>
        <dbReference type="ARBA" id="ARBA00023015"/>
    </source>
</evidence>
<keyword evidence="5" id="KW-0143">Chaperone</keyword>
<dbReference type="VEuPathDB" id="TriTrypDB:LMJLV39_160005000"/>
<reference evidence="8 9" key="2">
    <citation type="journal article" date="2011" name="Genome Res.">
        <title>Chromosome and gene copy number variation allow major structural change between species and strains of Leishmania.</title>
        <authorList>
            <person name="Rogers M.B."/>
            <person name="Hilley J.D."/>
            <person name="Dickens N.J."/>
            <person name="Wilkes J."/>
            <person name="Bates P.A."/>
            <person name="Depledge D.P."/>
            <person name="Harris D."/>
            <person name="Her Y."/>
            <person name="Herzyk P."/>
            <person name="Imamura H."/>
            <person name="Otto T.D."/>
            <person name="Sanders M."/>
            <person name="Seeger K."/>
            <person name="Dujardin J.C."/>
            <person name="Berriman M."/>
            <person name="Smith D.F."/>
            <person name="Hertz-Fowler C."/>
            <person name="Mottram J.C."/>
        </authorList>
    </citation>
    <scope>NUCLEOTIDE SEQUENCE [LARGE SCALE GENOMIC DNA]</scope>
    <source>
        <strain evidence="9">MHOM/IL/81/Friedlin</strain>
    </source>
</reference>
<dbReference type="eggNOG" id="KOG3265">
    <property type="taxonomic scope" value="Eukaryota"/>
</dbReference>
<dbReference type="AlphaFoldDB" id="Q4QF20"/>
<dbReference type="EMBL" id="FR796412">
    <property type="protein sequence ID" value="CAJ03392.1"/>
    <property type="molecule type" value="Genomic_DNA"/>
</dbReference>
<dbReference type="PANTHER" id="PTHR12040:SF28">
    <property type="entry name" value="ANTI-SILENCING PROTEIN A-LIKE PROTEIN"/>
    <property type="match status" value="1"/>
</dbReference>
<dbReference type="KEGG" id="lma:LMJF_16_0005"/>
<feature type="compositionally biased region" description="Low complexity" evidence="7">
    <location>
        <begin position="191"/>
        <end position="212"/>
    </location>
</feature>
<proteinExistence type="inferred from homology"/>
<evidence type="ECO:0000256" key="7">
    <source>
        <dbReference type="SAM" id="MobiDB-lite"/>
    </source>
</evidence>
<dbReference type="GO" id="GO:0005634">
    <property type="term" value="C:nucleus"/>
    <property type="evidence" value="ECO:0000318"/>
    <property type="project" value="GO_Central"/>
</dbReference>
<dbReference type="InterPro" id="IPR006818">
    <property type="entry name" value="ASF1-like"/>
</dbReference>
<reference evidence="8 9" key="1">
    <citation type="journal article" date="2005" name="Science">
        <title>The genome of the kinetoplastid parasite, Leishmania major.</title>
        <authorList>
            <person name="Ivens A.C."/>
            <person name="Peacock C.S."/>
            <person name="Worthey E.A."/>
            <person name="Murphy L."/>
            <person name="Aggarwal G."/>
            <person name="Berriman M."/>
            <person name="Sisk E."/>
            <person name="Rajandream M.A."/>
            <person name="Adlem E."/>
            <person name="Aert R."/>
            <person name="Anupama A."/>
            <person name="Apostolou Z."/>
            <person name="Attipoe P."/>
            <person name="Bason N."/>
            <person name="Bauser C."/>
            <person name="Beck A."/>
            <person name="Beverley S.M."/>
            <person name="Bianchettin G."/>
            <person name="Borzym K."/>
            <person name="Bothe G."/>
            <person name="Bruschi C.V."/>
            <person name="Collins M."/>
            <person name="Cadag E."/>
            <person name="Ciarloni L."/>
            <person name="Clayton C."/>
            <person name="Coulson R.M."/>
            <person name="Cronin A."/>
            <person name="Cruz A.K."/>
            <person name="Davies R.M."/>
            <person name="De Gaudenzi J."/>
            <person name="Dobson D.E."/>
            <person name="Duesterhoeft A."/>
            <person name="Fazelina G."/>
            <person name="Fosker N."/>
            <person name="Frasch A.C."/>
            <person name="Fraser A."/>
            <person name="Fuchs M."/>
            <person name="Gabel C."/>
            <person name="Goble A."/>
            <person name="Goffeau A."/>
            <person name="Harris D."/>
            <person name="Hertz-Fowler C."/>
            <person name="Hilbert H."/>
            <person name="Horn D."/>
            <person name="Huang Y."/>
            <person name="Klages S."/>
            <person name="Knights A."/>
            <person name="Kube M."/>
            <person name="Larke N."/>
            <person name="Litvin L."/>
            <person name="Lord A."/>
            <person name="Louie T."/>
            <person name="Marra M."/>
            <person name="Masuy D."/>
            <person name="Matthews K."/>
            <person name="Michaeli S."/>
            <person name="Mottram J.C."/>
            <person name="Muller-Auer S."/>
            <person name="Munden H."/>
            <person name="Nelson S."/>
            <person name="Norbertczak H."/>
            <person name="Oliver K."/>
            <person name="O'neil S."/>
            <person name="Pentony M."/>
            <person name="Pohl T.M."/>
            <person name="Price C."/>
            <person name="Purnelle B."/>
            <person name="Quail M.A."/>
            <person name="Rabbinowitsch E."/>
            <person name="Reinhardt R."/>
            <person name="Rieger M."/>
            <person name="Rinta J."/>
            <person name="Robben J."/>
            <person name="Robertson L."/>
            <person name="Ruiz J.C."/>
            <person name="Rutter S."/>
            <person name="Saunders D."/>
            <person name="Schafer M."/>
            <person name="Schein J."/>
            <person name="Schwartz D.C."/>
            <person name="Seeger K."/>
            <person name="Seyler A."/>
            <person name="Sharp S."/>
            <person name="Shin H."/>
            <person name="Sivam D."/>
            <person name="Squares R."/>
            <person name="Squares S."/>
            <person name="Tosato V."/>
            <person name="Vogt C."/>
            <person name="Volckaert G."/>
            <person name="Wambutt R."/>
            <person name="Warren T."/>
            <person name="Wedler H."/>
            <person name="Woodward J."/>
            <person name="Zhou S."/>
            <person name="Zimmermann W."/>
            <person name="Smith D.F."/>
            <person name="Blackwell J.M."/>
            <person name="Stuart K.D."/>
            <person name="Barrell B."/>
            <person name="Myler P.J."/>
        </authorList>
    </citation>
    <scope>NUCLEOTIDE SEQUENCE [LARGE SCALE GENOMIC DNA]</scope>
    <source>
        <strain evidence="9">MHOM/IL/81/Friedlin</strain>
    </source>
</reference>
<dbReference type="SUPFAM" id="SSF101546">
    <property type="entry name" value="ASF1-like"/>
    <property type="match status" value="1"/>
</dbReference>
<keyword evidence="9" id="KW-1185">Reference proteome</keyword>